<dbReference type="Proteomes" id="UP000193588">
    <property type="component" value="Unassembled WGS sequence"/>
</dbReference>
<evidence type="ECO:0000313" key="4">
    <source>
        <dbReference type="EMBL" id="TVV27020.1"/>
    </source>
</evidence>
<dbReference type="Proteomes" id="UP000032287">
    <property type="component" value="Unassembled WGS sequence"/>
</dbReference>
<dbReference type="EMBL" id="NDXJ01000022">
    <property type="protein sequence ID" value="OSP87957.1"/>
    <property type="molecule type" value="Genomic_DNA"/>
</dbReference>
<evidence type="ECO:0000313" key="7">
    <source>
        <dbReference type="Proteomes" id="UP000244870"/>
    </source>
</evidence>
<reference evidence="4 8" key="4">
    <citation type="submission" date="2019-07" db="EMBL/GenBank/DDBJ databases">
        <title>Genome sequence of Weissella cibaria GK1.</title>
        <authorList>
            <person name="Choi H.-J."/>
        </authorList>
    </citation>
    <scope>NUCLEOTIDE SEQUENCE [LARGE SCALE GENOMIC DNA]</scope>
    <source>
        <strain evidence="4 8">GK1</strain>
    </source>
</reference>
<dbReference type="RefSeq" id="WP_010368877.1">
    <property type="nucleotide sequence ID" value="NZ_BJEF01000014.1"/>
</dbReference>
<dbReference type="KEGG" id="wcb:AO080_10255"/>
<protein>
    <submittedName>
        <fullName evidence="2">Uncharacterized protein</fullName>
    </submittedName>
</protein>
<name>A0A0D1K340_9LACO</name>
<keyword evidence="5" id="KW-1185">Reference proteome</keyword>
<dbReference type="EMBL" id="JWHU01000038">
    <property type="protein sequence ID" value="KIU19409.1"/>
    <property type="molecule type" value="Genomic_DNA"/>
</dbReference>
<dbReference type="Proteomes" id="UP000244870">
    <property type="component" value="Chromosome"/>
</dbReference>
<evidence type="ECO:0000313" key="5">
    <source>
        <dbReference type="Proteomes" id="UP000032287"/>
    </source>
</evidence>
<dbReference type="GeneID" id="66962781"/>
<dbReference type="Proteomes" id="UP000320012">
    <property type="component" value="Unassembled WGS sequence"/>
</dbReference>
<dbReference type="STRING" id="137591.AO080_10255"/>
<evidence type="ECO:0000313" key="8">
    <source>
        <dbReference type="Proteomes" id="UP000320012"/>
    </source>
</evidence>
<reference evidence="3 6" key="2">
    <citation type="submission" date="2017-04" db="EMBL/GenBank/DDBJ databases">
        <title>The genome sequence of Weissella cibaria isolated from wild Drosophila.</title>
        <authorList>
            <person name="Ricks N.J."/>
            <person name="Carroll C."/>
            <person name="Walters A."/>
            <person name="Newell P.D."/>
            <person name="Chaston J.M."/>
        </authorList>
    </citation>
    <scope>NUCLEOTIDE SEQUENCE [LARGE SCALE GENOMIC DNA]</scope>
    <source>
        <strain evidence="3 6">DmW_103</strain>
    </source>
</reference>
<dbReference type="EMBL" id="VNHC01000002">
    <property type="protein sequence ID" value="TVV27020.1"/>
    <property type="molecule type" value="Genomic_DNA"/>
</dbReference>
<sequence length="59" mass="6709">MALPSNQRNGMHFQSMVSGVAKDKQKAVKYVQKGATRRDMLELINAFNAAHPMDRISYR</sequence>
<accession>A0A0D1K340</accession>
<reference evidence="2 5" key="1">
    <citation type="journal article" date="2015" name="Microbiology (Mosc.)">
        <title>Genomics of the Weissella cibaria species with an examination of its metabolic traits.</title>
        <authorList>
            <person name="Lynch K.M."/>
            <person name="Lucid A."/>
            <person name="Arendt E.K."/>
            <person name="Sleator R.D."/>
            <person name="Lucey B."/>
            <person name="Coffey A."/>
        </authorList>
    </citation>
    <scope>NUCLEOTIDE SEQUENCE [LARGE SCALE GENOMIC DNA]</scope>
    <source>
        <strain evidence="2 5">MG1</strain>
    </source>
</reference>
<reference evidence="1 7" key="3">
    <citation type="submission" date="2017-04" db="EMBL/GenBank/DDBJ databases">
        <title>Weissella cibaria strain m2 complete genome.</title>
        <authorList>
            <person name="Pan Q."/>
            <person name="Tan M."/>
            <person name="Yao F."/>
            <person name="Su S."/>
        </authorList>
    </citation>
    <scope>NUCLEOTIDE SEQUENCE [LARGE SCALE GENOMIC DNA]</scope>
    <source>
        <strain evidence="1 7">M2</strain>
    </source>
</reference>
<organism evidence="2 5">
    <name type="scientific">Weissella cibaria</name>
    <dbReference type="NCBI Taxonomy" id="137591"/>
    <lineage>
        <taxon>Bacteria</taxon>
        <taxon>Bacillati</taxon>
        <taxon>Bacillota</taxon>
        <taxon>Bacilli</taxon>
        <taxon>Lactobacillales</taxon>
        <taxon>Lactobacillaceae</taxon>
        <taxon>Weissella</taxon>
    </lineage>
</organism>
<proteinExistence type="predicted"/>
<evidence type="ECO:0000313" key="6">
    <source>
        <dbReference type="Proteomes" id="UP000193588"/>
    </source>
</evidence>
<dbReference type="OrthoDB" id="2147255at2"/>
<dbReference type="AlphaFoldDB" id="A0A0D1K340"/>
<evidence type="ECO:0000313" key="1">
    <source>
        <dbReference type="EMBL" id="AWF95083.1"/>
    </source>
</evidence>
<evidence type="ECO:0000313" key="3">
    <source>
        <dbReference type="EMBL" id="OSP87957.1"/>
    </source>
</evidence>
<evidence type="ECO:0000313" key="2">
    <source>
        <dbReference type="EMBL" id="KIU19409.1"/>
    </source>
</evidence>
<dbReference type="PATRIC" id="fig|137591.25.peg.1945"/>
<gene>
    <name evidence="1" type="ORF">B6254_0673</name>
    <name evidence="3" type="ORF">B9D04_11285</name>
    <name evidence="4" type="ORF">FO435_03590</name>
    <name evidence="2" type="ORF">QX99_01972</name>
</gene>
<dbReference type="EMBL" id="CP020928">
    <property type="protein sequence ID" value="AWF95083.1"/>
    <property type="molecule type" value="Genomic_DNA"/>
</dbReference>